<name>A0A0J6YP91_COCIT</name>
<dbReference type="PANTHER" id="PTHR12801:SF114">
    <property type="entry name" value="EXONUCLEASE, PUTATIVE (AFU_ORTHOLOGUE AFUA_7G00870)-RELATED"/>
    <property type="match status" value="1"/>
</dbReference>
<feature type="compositionally biased region" description="Basic and acidic residues" evidence="5">
    <location>
        <begin position="383"/>
        <end position="409"/>
    </location>
</feature>
<dbReference type="InterPro" id="IPR013087">
    <property type="entry name" value="Znf_C2H2_type"/>
</dbReference>
<dbReference type="GO" id="GO:0005634">
    <property type="term" value="C:nucleus"/>
    <property type="evidence" value="ECO:0007669"/>
    <property type="project" value="TreeGrafter"/>
</dbReference>
<dbReference type="CDD" id="cd06137">
    <property type="entry name" value="DEDDh_RNase"/>
    <property type="match status" value="1"/>
</dbReference>
<keyword evidence="1" id="KW-0540">Nuclease</keyword>
<keyword evidence="2" id="KW-0378">Hydrolase</keyword>
<keyword evidence="4" id="KW-0862">Zinc</keyword>
<dbReference type="GO" id="GO:0008270">
    <property type="term" value="F:zinc ion binding"/>
    <property type="evidence" value="ECO:0007669"/>
    <property type="project" value="UniProtKB-KW"/>
</dbReference>
<dbReference type="SMART" id="SM00479">
    <property type="entry name" value="EXOIII"/>
    <property type="match status" value="1"/>
</dbReference>
<keyword evidence="3 7" id="KW-0269">Exonuclease</keyword>
<dbReference type="SUPFAM" id="SSF53098">
    <property type="entry name" value="Ribonuclease H-like"/>
    <property type="match status" value="1"/>
</dbReference>
<dbReference type="InterPro" id="IPR012337">
    <property type="entry name" value="RNaseH-like_sf"/>
</dbReference>
<dbReference type="EMBL" id="DS028099">
    <property type="protein sequence ID" value="KMP09510.1"/>
    <property type="molecule type" value="Genomic_DNA"/>
</dbReference>
<dbReference type="GO" id="GO:0006364">
    <property type="term" value="P:rRNA processing"/>
    <property type="evidence" value="ECO:0007669"/>
    <property type="project" value="TreeGrafter"/>
</dbReference>
<dbReference type="InterPro" id="IPR036397">
    <property type="entry name" value="RNaseH_sf"/>
</dbReference>
<dbReference type="OrthoDB" id="16516at2759"/>
<organism evidence="7 8">
    <name type="scientific">Coccidioides immitis RMSCC 2394</name>
    <dbReference type="NCBI Taxonomy" id="404692"/>
    <lineage>
        <taxon>Eukaryota</taxon>
        <taxon>Fungi</taxon>
        <taxon>Dikarya</taxon>
        <taxon>Ascomycota</taxon>
        <taxon>Pezizomycotina</taxon>
        <taxon>Eurotiomycetes</taxon>
        <taxon>Eurotiomycetidae</taxon>
        <taxon>Onygenales</taxon>
        <taxon>Onygenaceae</taxon>
        <taxon>Coccidioides</taxon>
    </lineage>
</organism>
<dbReference type="GO" id="GO:0004527">
    <property type="term" value="F:exonuclease activity"/>
    <property type="evidence" value="ECO:0007669"/>
    <property type="project" value="UniProtKB-KW"/>
</dbReference>
<proteinExistence type="predicted"/>
<evidence type="ECO:0000313" key="7">
    <source>
        <dbReference type="EMBL" id="KMP09510.1"/>
    </source>
</evidence>
<gene>
    <name evidence="7" type="ORF">CIRG_09680</name>
</gene>
<evidence type="ECO:0000256" key="4">
    <source>
        <dbReference type="PROSITE-ProRule" id="PRU00042"/>
    </source>
</evidence>
<feature type="region of interest" description="Disordered" evidence="5">
    <location>
        <begin position="383"/>
        <end position="418"/>
    </location>
</feature>
<protein>
    <submittedName>
        <fullName evidence="7">RNA exonuclease 3</fullName>
    </submittedName>
</protein>
<keyword evidence="4" id="KW-0863">Zinc-finger</keyword>
<evidence type="ECO:0000313" key="8">
    <source>
        <dbReference type="Proteomes" id="UP000054565"/>
    </source>
</evidence>
<evidence type="ECO:0000256" key="5">
    <source>
        <dbReference type="SAM" id="MobiDB-lite"/>
    </source>
</evidence>
<dbReference type="InterPro" id="IPR047021">
    <property type="entry name" value="REXO1/3/4-like"/>
</dbReference>
<keyword evidence="4" id="KW-0479">Metal-binding</keyword>
<feature type="domain" description="C2H2-type" evidence="6">
    <location>
        <begin position="18"/>
        <end position="45"/>
    </location>
</feature>
<dbReference type="GO" id="GO:0003676">
    <property type="term" value="F:nucleic acid binding"/>
    <property type="evidence" value="ECO:0007669"/>
    <property type="project" value="InterPro"/>
</dbReference>
<dbReference type="PANTHER" id="PTHR12801">
    <property type="entry name" value="RNA EXONUCLEASE REXO1 / RECO3 FAMILY MEMBER-RELATED"/>
    <property type="match status" value="1"/>
</dbReference>
<accession>A0A0J6YP91</accession>
<evidence type="ECO:0000256" key="2">
    <source>
        <dbReference type="ARBA" id="ARBA00022801"/>
    </source>
</evidence>
<dbReference type="Proteomes" id="UP000054565">
    <property type="component" value="Unassembled WGS sequence"/>
</dbReference>
<dbReference type="AlphaFoldDB" id="A0A0J6YP91"/>
<dbReference type="GO" id="GO:0000027">
    <property type="term" value="P:ribosomal large subunit assembly"/>
    <property type="evidence" value="ECO:0007669"/>
    <property type="project" value="TreeGrafter"/>
</dbReference>
<sequence>MPNTAGSTRRRYSKPCKVACLRCKRMFDSNAALEQHRAAKHGDTPNAEHITLMDVPVGKTAENERWSIIPIDEHREQWDLLSQSCHSLSELPQSYRREKFSRDEIDGYSRCRNCKGVKRRVEGKIGCAYHTRGLSKKNGNEKPMYLCCNTKNAGCVTATSHEYMPPGKLLSIKLQKFKATPGRQYKNPRECVAIALDCEMVSTIAGQHPVSISAIDYLTGSVLINYLIKPSVRVLDWRTKFSGITEAMVTEAVTNGTALPHWEAARALLWTYMTPQTILIGQSLSNDLNALGMVHTRVVDSEILTRHAVGKEFARSWGLKRLCGLFLGITIQEGEGHDSLEDAFAAREVVLWCLNNTEKLAAWAEEQRNVLIQEQNAAKERAKIKEAKKEAKGKAKENEHLVQEKENKQPADSLDIEI</sequence>
<evidence type="ECO:0000256" key="1">
    <source>
        <dbReference type="ARBA" id="ARBA00022722"/>
    </source>
</evidence>
<dbReference type="STRING" id="404692.A0A0J6YP91"/>
<evidence type="ECO:0000256" key="3">
    <source>
        <dbReference type="ARBA" id="ARBA00022839"/>
    </source>
</evidence>
<reference evidence="8" key="1">
    <citation type="journal article" date="2010" name="Genome Res.">
        <title>Population genomic sequencing of Coccidioides fungi reveals recent hybridization and transposon control.</title>
        <authorList>
            <person name="Neafsey D.E."/>
            <person name="Barker B.M."/>
            <person name="Sharpton T.J."/>
            <person name="Stajich J.E."/>
            <person name="Park D.J."/>
            <person name="Whiston E."/>
            <person name="Hung C.-Y."/>
            <person name="McMahan C."/>
            <person name="White J."/>
            <person name="Sykes S."/>
            <person name="Heiman D."/>
            <person name="Young S."/>
            <person name="Zeng Q."/>
            <person name="Abouelleil A."/>
            <person name="Aftuck L."/>
            <person name="Bessette D."/>
            <person name="Brown A."/>
            <person name="FitzGerald M."/>
            <person name="Lui A."/>
            <person name="Macdonald J.P."/>
            <person name="Priest M."/>
            <person name="Orbach M.J."/>
            <person name="Galgiani J.N."/>
            <person name="Kirkland T.N."/>
            <person name="Cole G.T."/>
            <person name="Birren B.W."/>
            <person name="Henn M.R."/>
            <person name="Taylor J.W."/>
            <person name="Rounsley S.D."/>
        </authorList>
    </citation>
    <scope>NUCLEOTIDE SEQUENCE [LARGE SCALE GENOMIC DNA]</scope>
    <source>
        <strain evidence="8">RMSCC 2394</strain>
    </source>
</reference>
<evidence type="ECO:0000259" key="6">
    <source>
        <dbReference type="PROSITE" id="PS50157"/>
    </source>
</evidence>
<dbReference type="PROSITE" id="PS50157">
    <property type="entry name" value="ZINC_FINGER_C2H2_2"/>
    <property type="match status" value="1"/>
</dbReference>
<dbReference type="Pfam" id="PF00929">
    <property type="entry name" value="RNase_T"/>
    <property type="match status" value="1"/>
</dbReference>
<dbReference type="Gene3D" id="3.30.420.10">
    <property type="entry name" value="Ribonuclease H-like superfamily/Ribonuclease H"/>
    <property type="match status" value="1"/>
</dbReference>
<dbReference type="PROSITE" id="PS00028">
    <property type="entry name" value="ZINC_FINGER_C2H2_1"/>
    <property type="match status" value="1"/>
</dbReference>
<dbReference type="InterPro" id="IPR013520">
    <property type="entry name" value="Ribonucl_H"/>
</dbReference>